<gene>
    <name evidence="4" type="ORF">Cco03nite_62450</name>
</gene>
<dbReference type="InterPro" id="IPR002347">
    <property type="entry name" value="SDR_fam"/>
</dbReference>
<sequence length="247" mass="24973">MKQQLNGKVALVTGGSRGIGAGIARRLAREGATVAVTYQSSADAAATVVKEIEAEGGTAYAVRADSADRDAVRGVVDEVARRSGRLDILVNNAGVVGFGPIGELTDEVYDQTVGVNLHAVFHASQAALRHLGEGGRIITIGSVNADRMPFAGGSLYALTKAGVAGFTRGLAREVGPRGITVNTVQPGPVDTDMNPADGPMSGALLPALAVGRYGTADEVAAAVAYLAGPEAAYVTGATLDIDGGFLA</sequence>
<accession>A0A8J3KZ68</accession>
<evidence type="ECO:0000259" key="3">
    <source>
        <dbReference type="SMART" id="SM00822"/>
    </source>
</evidence>
<dbReference type="Pfam" id="PF13561">
    <property type="entry name" value="adh_short_C2"/>
    <property type="match status" value="1"/>
</dbReference>
<dbReference type="PANTHER" id="PTHR43639:SF1">
    <property type="entry name" value="SHORT-CHAIN DEHYDROGENASE_REDUCTASE FAMILY PROTEIN"/>
    <property type="match status" value="1"/>
</dbReference>
<dbReference type="GO" id="GO:0016491">
    <property type="term" value="F:oxidoreductase activity"/>
    <property type="evidence" value="ECO:0007669"/>
    <property type="project" value="UniProtKB-KW"/>
</dbReference>
<dbReference type="EMBL" id="BONI01000067">
    <property type="protein sequence ID" value="GIG09545.1"/>
    <property type="molecule type" value="Genomic_DNA"/>
</dbReference>
<dbReference type="InterPro" id="IPR036291">
    <property type="entry name" value="NAD(P)-bd_dom_sf"/>
</dbReference>
<keyword evidence="2" id="KW-0560">Oxidoreductase</keyword>
<dbReference type="PRINTS" id="PR00080">
    <property type="entry name" value="SDRFAMILY"/>
</dbReference>
<evidence type="ECO:0000256" key="2">
    <source>
        <dbReference type="ARBA" id="ARBA00023002"/>
    </source>
</evidence>
<dbReference type="SMART" id="SM00822">
    <property type="entry name" value="PKS_KR"/>
    <property type="match status" value="1"/>
</dbReference>
<dbReference type="RefSeq" id="WP_203696680.1">
    <property type="nucleotide sequence ID" value="NZ_BAAALC010000009.1"/>
</dbReference>
<dbReference type="PRINTS" id="PR00081">
    <property type="entry name" value="GDHRDH"/>
</dbReference>
<proteinExistence type="inferred from homology"/>
<name>A0A8J3KZ68_9ACTN</name>
<comment type="similarity">
    <text evidence="1">Belongs to the short-chain dehydrogenases/reductases (SDR) family.</text>
</comment>
<evidence type="ECO:0000313" key="4">
    <source>
        <dbReference type="EMBL" id="GIG09545.1"/>
    </source>
</evidence>
<dbReference type="PANTHER" id="PTHR43639">
    <property type="entry name" value="OXIDOREDUCTASE, SHORT-CHAIN DEHYDROGENASE/REDUCTASE FAMILY (AFU_ORTHOLOGUE AFUA_5G02870)"/>
    <property type="match status" value="1"/>
</dbReference>
<dbReference type="Gene3D" id="3.40.50.720">
    <property type="entry name" value="NAD(P)-binding Rossmann-like Domain"/>
    <property type="match status" value="1"/>
</dbReference>
<dbReference type="CDD" id="cd05233">
    <property type="entry name" value="SDR_c"/>
    <property type="match status" value="1"/>
</dbReference>
<evidence type="ECO:0000256" key="1">
    <source>
        <dbReference type="ARBA" id="ARBA00006484"/>
    </source>
</evidence>
<keyword evidence="5" id="KW-1185">Reference proteome</keyword>
<reference evidence="4 5" key="1">
    <citation type="submission" date="2021-01" db="EMBL/GenBank/DDBJ databases">
        <title>Whole genome shotgun sequence of Catellatospora coxensis NBRC 107359.</title>
        <authorList>
            <person name="Komaki H."/>
            <person name="Tamura T."/>
        </authorList>
    </citation>
    <scope>NUCLEOTIDE SEQUENCE [LARGE SCALE GENOMIC DNA]</scope>
    <source>
        <strain evidence="4 5">NBRC 107359</strain>
    </source>
</reference>
<dbReference type="SUPFAM" id="SSF51735">
    <property type="entry name" value="NAD(P)-binding Rossmann-fold domains"/>
    <property type="match status" value="1"/>
</dbReference>
<protein>
    <submittedName>
        <fullName evidence="4">3-ketoacyl-ACP reductase</fullName>
    </submittedName>
</protein>
<comment type="caution">
    <text evidence="4">The sequence shown here is derived from an EMBL/GenBank/DDBJ whole genome shotgun (WGS) entry which is preliminary data.</text>
</comment>
<dbReference type="FunFam" id="3.40.50.720:FF:000084">
    <property type="entry name" value="Short-chain dehydrogenase reductase"/>
    <property type="match status" value="1"/>
</dbReference>
<dbReference type="InterPro" id="IPR057326">
    <property type="entry name" value="KR_dom"/>
</dbReference>
<organism evidence="4 5">
    <name type="scientific">Catellatospora coxensis</name>
    <dbReference type="NCBI Taxonomy" id="310354"/>
    <lineage>
        <taxon>Bacteria</taxon>
        <taxon>Bacillati</taxon>
        <taxon>Actinomycetota</taxon>
        <taxon>Actinomycetes</taxon>
        <taxon>Micromonosporales</taxon>
        <taxon>Micromonosporaceae</taxon>
        <taxon>Catellatospora</taxon>
    </lineage>
</organism>
<dbReference type="AlphaFoldDB" id="A0A8J3KZ68"/>
<dbReference type="Proteomes" id="UP000630887">
    <property type="component" value="Unassembled WGS sequence"/>
</dbReference>
<feature type="domain" description="Ketoreductase" evidence="3">
    <location>
        <begin position="8"/>
        <end position="185"/>
    </location>
</feature>
<evidence type="ECO:0000313" key="5">
    <source>
        <dbReference type="Proteomes" id="UP000630887"/>
    </source>
</evidence>